<reference evidence="2" key="1">
    <citation type="journal article" date="2019" name="Sci. Rep.">
        <title>Draft genome of Tanacetum cinerariifolium, the natural source of mosquito coil.</title>
        <authorList>
            <person name="Yamashiro T."/>
            <person name="Shiraishi A."/>
            <person name="Satake H."/>
            <person name="Nakayama K."/>
        </authorList>
    </citation>
    <scope>NUCLEOTIDE SEQUENCE</scope>
</reference>
<accession>A0A6L2NNT7</accession>
<proteinExistence type="predicted"/>
<gene>
    <name evidence="2" type="ORF">Tci_059821</name>
</gene>
<evidence type="ECO:0000256" key="1">
    <source>
        <dbReference type="SAM" id="MobiDB-lite"/>
    </source>
</evidence>
<dbReference type="AlphaFoldDB" id="A0A6L2NNT7"/>
<comment type="caution">
    <text evidence="2">The sequence shown here is derived from an EMBL/GenBank/DDBJ whole genome shotgun (WGS) entry which is preliminary data.</text>
</comment>
<organism evidence="2">
    <name type="scientific">Tanacetum cinerariifolium</name>
    <name type="common">Dalmatian daisy</name>
    <name type="synonym">Chrysanthemum cinerariifolium</name>
    <dbReference type="NCBI Taxonomy" id="118510"/>
    <lineage>
        <taxon>Eukaryota</taxon>
        <taxon>Viridiplantae</taxon>
        <taxon>Streptophyta</taxon>
        <taxon>Embryophyta</taxon>
        <taxon>Tracheophyta</taxon>
        <taxon>Spermatophyta</taxon>
        <taxon>Magnoliopsida</taxon>
        <taxon>eudicotyledons</taxon>
        <taxon>Gunneridae</taxon>
        <taxon>Pentapetalae</taxon>
        <taxon>asterids</taxon>
        <taxon>campanulids</taxon>
        <taxon>Asterales</taxon>
        <taxon>Asteraceae</taxon>
        <taxon>Asteroideae</taxon>
        <taxon>Anthemideae</taxon>
        <taxon>Anthemidinae</taxon>
        <taxon>Tanacetum</taxon>
    </lineage>
</organism>
<dbReference type="EMBL" id="BKCJ010009623">
    <property type="protein sequence ID" value="GEU87843.1"/>
    <property type="molecule type" value="Genomic_DNA"/>
</dbReference>
<feature type="compositionally biased region" description="Low complexity" evidence="1">
    <location>
        <begin position="68"/>
        <end position="84"/>
    </location>
</feature>
<name>A0A6L2NNT7_TANCI</name>
<feature type="region of interest" description="Disordered" evidence="1">
    <location>
        <begin position="1"/>
        <end position="87"/>
    </location>
</feature>
<feature type="compositionally biased region" description="Acidic residues" evidence="1">
    <location>
        <begin position="1"/>
        <end position="10"/>
    </location>
</feature>
<sequence>MEALIGDEDVMDKGVSNTVKDHKRKHNDDDDDEDPSAGPNQGKQTKRRRTKEIESFKKPSTTKKTPKGKALTKGSKTGKSASAKEPVEDPIAEVVMDDVGEDVAHDEYLPQYTSKLKTDKTSKCLLGHLLLTRNGTRVRLYLINPNSLGLIKWSPLQRQAFNLLKATCSSSIELEYNFKECFNALIVEYLITYLMREKEDVRYQSSESLETCT</sequence>
<protein>
    <submittedName>
        <fullName evidence="2">Uncharacterized protein</fullName>
    </submittedName>
</protein>
<evidence type="ECO:0000313" key="2">
    <source>
        <dbReference type="EMBL" id="GEU87843.1"/>
    </source>
</evidence>